<sequence>MSGPKDSYNDHKESLLYDYHAYTRQSNPPPYDEIPGGQYPAAPESEQRSQNGALMPYHPQYQYQAVGENASYYNEARPQYYHNNPASGEQNGERGLGSTVIGGLAGGYVANQMGAGPMGTAGGAILGATGMHMATNMLQNNQSGLGAFNNGGYGTTTTTTTTTSQGIGAIGGLPLGGLAQARFARRAIRRQRLGLF</sequence>
<dbReference type="PANTHER" id="PTHR37014:SF10">
    <property type="entry name" value="RICH PROTEIN MS8, PUTATIVE (AFU_ORTHOLOGUE AFUA_7G05650)-RELATED"/>
    <property type="match status" value="1"/>
</dbReference>
<protein>
    <recommendedName>
        <fullName evidence="4">Glycine zipper 2TM domain-containing protein</fullName>
    </recommendedName>
</protein>
<evidence type="ECO:0000256" key="1">
    <source>
        <dbReference type="SAM" id="MobiDB-lite"/>
    </source>
</evidence>
<feature type="region of interest" description="Disordered" evidence="1">
    <location>
        <begin position="1"/>
        <end position="48"/>
    </location>
</feature>
<dbReference type="PANTHER" id="PTHR37014">
    <property type="entry name" value="EXPRESSION LETHALITY PROTEIN HEL10, PUTATIVE (AFU_ORTHOLOGUE AFUA_1G06580)-RELATED"/>
    <property type="match status" value="1"/>
</dbReference>
<organism evidence="2 3">
    <name type="scientific">Talaromyces pinophilus</name>
    <name type="common">Penicillium pinophilum</name>
    <dbReference type="NCBI Taxonomy" id="128442"/>
    <lineage>
        <taxon>Eukaryota</taxon>
        <taxon>Fungi</taxon>
        <taxon>Dikarya</taxon>
        <taxon>Ascomycota</taxon>
        <taxon>Pezizomycotina</taxon>
        <taxon>Eurotiomycetes</taxon>
        <taxon>Eurotiomycetidae</taxon>
        <taxon>Eurotiales</taxon>
        <taxon>Trichocomaceae</taxon>
        <taxon>Talaromyces</taxon>
        <taxon>Talaromyces sect. Talaromyces</taxon>
    </lineage>
</organism>
<dbReference type="Proteomes" id="UP000053095">
    <property type="component" value="Unassembled WGS sequence"/>
</dbReference>
<dbReference type="EMBL" id="DF933813">
    <property type="protein sequence ID" value="GAM35144.1"/>
    <property type="molecule type" value="Genomic_DNA"/>
</dbReference>
<name>A0A6V8H1Z1_TALPI</name>
<comment type="caution">
    <text evidence="2">The sequence shown here is derived from an EMBL/GenBank/DDBJ whole genome shotgun (WGS) entry which is preliminary data.</text>
</comment>
<evidence type="ECO:0000313" key="3">
    <source>
        <dbReference type="Proteomes" id="UP000053095"/>
    </source>
</evidence>
<evidence type="ECO:0000313" key="2">
    <source>
        <dbReference type="EMBL" id="GAM35144.1"/>
    </source>
</evidence>
<accession>A0A6V8H1Z1</accession>
<keyword evidence="3" id="KW-1185">Reference proteome</keyword>
<evidence type="ECO:0008006" key="4">
    <source>
        <dbReference type="Google" id="ProtNLM"/>
    </source>
</evidence>
<dbReference type="AlphaFoldDB" id="A0A6V8H1Z1"/>
<proteinExistence type="predicted"/>
<gene>
    <name evidence="2" type="ORF">TCE0_017r03234</name>
</gene>
<reference evidence="3" key="1">
    <citation type="journal article" date="2015" name="Genome Announc.">
        <title>Draft genome sequence of Talaromyces cellulolyticus strain Y-94, a source of lignocellulosic biomass-degrading enzymes.</title>
        <authorList>
            <person name="Fujii T."/>
            <person name="Koike H."/>
            <person name="Sawayama S."/>
            <person name="Yano S."/>
            <person name="Inoue H."/>
        </authorList>
    </citation>
    <scope>NUCLEOTIDE SEQUENCE [LARGE SCALE GENOMIC DNA]</scope>
    <source>
        <strain evidence="3">Y-94</strain>
    </source>
</reference>